<gene>
    <name evidence="1" type="ORF">QR98_0002680</name>
</gene>
<comment type="caution">
    <text evidence="1">The sequence shown here is derived from an EMBL/GenBank/DDBJ whole genome shotgun (WGS) entry which is preliminary data.</text>
</comment>
<proteinExistence type="predicted"/>
<protein>
    <submittedName>
        <fullName evidence="1">Uncharacterized protein</fullName>
    </submittedName>
</protein>
<dbReference type="Proteomes" id="UP000616769">
    <property type="component" value="Unassembled WGS sequence"/>
</dbReference>
<dbReference type="EMBL" id="JXLN01000335">
    <property type="protein sequence ID" value="KPL97553.1"/>
    <property type="molecule type" value="Genomic_DNA"/>
</dbReference>
<sequence>MSRARVMVGNNDSGNLVVLVVMIPPRVPLSMTTPLFRFRLDVVIDGDIEMPPLVDNVVGIDPDDVICDDGEKAEEGE</sequence>
<evidence type="ECO:0000313" key="1">
    <source>
        <dbReference type="EMBL" id="KPL97553.1"/>
    </source>
</evidence>
<reference evidence="1 2" key="1">
    <citation type="journal article" date="2015" name="Parasit. Vectors">
        <title>Draft genome of the scabies mite.</title>
        <authorList>
            <person name="Rider S.D.Jr."/>
            <person name="Morgan M.S."/>
            <person name="Arlian L.G."/>
        </authorList>
    </citation>
    <scope>NUCLEOTIDE SEQUENCE [LARGE SCALE GENOMIC DNA]</scope>
    <source>
        <strain evidence="1">Arlian Lab</strain>
    </source>
</reference>
<name>A0A131ZSZ8_SARSC</name>
<accession>A0A131ZSZ8</accession>
<evidence type="ECO:0000313" key="2">
    <source>
        <dbReference type="Proteomes" id="UP000616769"/>
    </source>
</evidence>
<dbReference type="AlphaFoldDB" id="A0A131ZSZ8"/>
<dbReference type="VEuPathDB" id="VectorBase:SSCA000441"/>
<organism evidence="1 2">
    <name type="scientific">Sarcoptes scabiei</name>
    <name type="common">Itch mite</name>
    <name type="synonym">Acarus scabiei</name>
    <dbReference type="NCBI Taxonomy" id="52283"/>
    <lineage>
        <taxon>Eukaryota</taxon>
        <taxon>Metazoa</taxon>
        <taxon>Ecdysozoa</taxon>
        <taxon>Arthropoda</taxon>
        <taxon>Chelicerata</taxon>
        <taxon>Arachnida</taxon>
        <taxon>Acari</taxon>
        <taxon>Acariformes</taxon>
        <taxon>Sarcoptiformes</taxon>
        <taxon>Astigmata</taxon>
        <taxon>Psoroptidia</taxon>
        <taxon>Sarcoptoidea</taxon>
        <taxon>Sarcoptidae</taxon>
        <taxon>Sarcoptinae</taxon>
        <taxon>Sarcoptes</taxon>
    </lineage>
</organism>